<gene>
    <name evidence="1" type="ORF">ENR15_01030</name>
</gene>
<proteinExistence type="predicted"/>
<organism evidence="1">
    <name type="scientific">Planktothricoides sp. SpSt-374</name>
    <dbReference type="NCBI Taxonomy" id="2282167"/>
    <lineage>
        <taxon>Bacteria</taxon>
        <taxon>Bacillati</taxon>
        <taxon>Cyanobacteriota</taxon>
        <taxon>Cyanophyceae</taxon>
        <taxon>Oscillatoriophycideae</taxon>
        <taxon>Oscillatoriales</taxon>
        <taxon>Oscillatoriaceae</taxon>
        <taxon>Planktothricoides</taxon>
    </lineage>
</organism>
<comment type="caution">
    <text evidence="1">The sequence shown here is derived from an EMBL/GenBank/DDBJ whole genome shotgun (WGS) entry which is preliminary data.</text>
</comment>
<accession>A0A7C3ZJE3</accession>
<dbReference type="AlphaFoldDB" id="A0A7C3ZJE3"/>
<reference evidence="1" key="1">
    <citation type="journal article" date="2020" name="mSystems">
        <title>Genome- and Community-Level Interaction Insights into Carbon Utilization and Element Cycling Functions of Hydrothermarchaeota in Hydrothermal Sediment.</title>
        <authorList>
            <person name="Zhou Z."/>
            <person name="Liu Y."/>
            <person name="Xu W."/>
            <person name="Pan J."/>
            <person name="Luo Z.H."/>
            <person name="Li M."/>
        </authorList>
    </citation>
    <scope>NUCLEOTIDE SEQUENCE [LARGE SCALE GENOMIC DNA]</scope>
    <source>
        <strain evidence="1">SpSt-374</strain>
    </source>
</reference>
<sequence length="90" mass="9722">MVRIILGAIAIAVLTIIATIALSPAMATSTDMESYLWTPAGVGRHEIVCKRVIIHPEARPLPQSSHQQPVQIRSAIVSENYCAGMPKPAY</sequence>
<name>A0A7C3ZJE3_9CYAN</name>
<protein>
    <submittedName>
        <fullName evidence="1">Uncharacterized protein</fullName>
    </submittedName>
</protein>
<dbReference type="EMBL" id="DSPX01000008">
    <property type="protein sequence ID" value="HGF99280.1"/>
    <property type="molecule type" value="Genomic_DNA"/>
</dbReference>
<evidence type="ECO:0000313" key="1">
    <source>
        <dbReference type="EMBL" id="HGF99280.1"/>
    </source>
</evidence>